<keyword evidence="4" id="KW-1242">Viral contractile tail ejection system</keyword>
<keyword evidence="5" id="KW-1229">Viral tail sheath protein</keyword>
<dbReference type="Pfam" id="PF17482">
    <property type="entry name" value="Phage_sheath_1C"/>
    <property type="match status" value="1"/>
</dbReference>
<comment type="similarity">
    <text evidence="1">Belongs to the myoviridae tail sheath protein family.</text>
</comment>
<dbReference type="Gene3D" id="3.30.1370.220">
    <property type="match status" value="1"/>
</dbReference>
<organism evidence="10">
    <name type="scientific">Myoviridae sp. ctMvU7</name>
    <dbReference type="NCBI Taxonomy" id="2826642"/>
    <lineage>
        <taxon>Viruses</taxon>
        <taxon>Duplodnaviria</taxon>
        <taxon>Heunggongvirae</taxon>
        <taxon>Uroviricota</taxon>
        <taxon>Caudoviricetes</taxon>
    </lineage>
</organism>
<dbReference type="InterPro" id="IPR035089">
    <property type="entry name" value="Phage_sheath_subtilisin"/>
</dbReference>
<dbReference type="Gene3D" id="3.30.360.90">
    <property type="match status" value="1"/>
</dbReference>
<evidence type="ECO:0000259" key="9">
    <source>
        <dbReference type="Pfam" id="PF17482"/>
    </source>
</evidence>
<proteinExistence type="inferred from homology"/>
<evidence type="ECO:0000256" key="3">
    <source>
        <dbReference type="ARBA" id="ARBA00022732"/>
    </source>
</evidence>
<evidence type="ECO:0000256" key="1">
    <source>
        <dbReference type="ARBA" id="ARBA00008005"/>
    </source>
</evidence>
<keyword evidence="5" id="KW-0946">Virion</keyword>
<evidence type="ECO:0000256" key="5">
    <source>
        <dbReference type="ARBA" id="ARBA00023003"/>
    </source>
</evidence>
<keyword evidence="2" id="KW-1162">Viral penetration into host cytoplasm</keyword>
<dbReference type="Pfam" id="PF04984">
    <property type="entry name" value="Phage_sheath_1"/>
    <property type="match status" value="1"/>
</dbReference>
<reference evidence="10" key="1">
    <citation type="journal article" date="2021" name="Proc. Natl. Acad. Sci. U.S.A.">
        <title>A Catalog of Tens of Thousands of Viruses from Human Metagenomes Reveals Hidden Associations with Chronic Diseases.</title>
        <authorList>
            <person name="Tisza M.J."/>
            <person name="Buck C.B."/>
        </authorList>
    </citation>
    <scope>NUCLEOTIDE SEQUENCE</scope>
    <source>
        <strain evidence="10">CtMvU7</strain>
    </source>
</reference>
<dbReference type="GO" id="GO:0099000">
    <property type="term" value="P:symbiont genome ejection through host cell envelope, contractile tail mechanism"/>
    <property type="evidence" value="ECO:0007669"/>
    <property type="project" value="UniProtKB-KW"/>
</dbReference>
<evidence type="ECO:0000256" key="4">
    <source>
        <dbReference type="ARBA" id="ARBA00022766"/>
    </source>
</evidence>
<evidence type="ECO:0000313" key="10">
    <source>
        <dbReference type="EMBL" id="DAD78224.1"/>
    </source>
</evidence>
<evidence type="ECO:0000259" key="8">
    <source>
        <dbReference type="Pfam" id="PF04984"/>
    </source>
</evidence>
<dbReference type="Gene3D" id="3.30.1490.360">
    <property type="match status" value="1"/>
</dbReference>
<feature type="domain" description="Tail sheath protein subtilisin-like" evidence="8">
    <location>
        <begin position="91"/>
        <end position="241"/>
    </location>
</feature>
<evidence type="ECO:0000256" key="2">
    <source>
        <dbReference type="ARBA" id="ARBA00022595"/>
    </source>
</evidence>
<dbReference type="Gene3D" id="3.40.50.11790">
    <property type="match status" value="1"/>
</dbReference>
<protein>
    <submittedName>
        <fullName evidence="10">Tail sheath protein</fullName>
    </submittedName>
</protein>
<dbReference type="GO" id="GO:0098027">
    <property type="term" value="C:virus tail, sheath"/>
    <property type="evidence" value="ECO:0007669"/>
    <property type="project" value="UniProtKB-KW"/>
</dbReference>
<evidence type="ECO:0000256" key="7">
    <source>
        <dbReference type="ARBA" id="ARBA00023296"/>
    </source>
</evidence>
<name>A0A8S5M7S3_9CAUD</name>
<dbReference type="InterPro" id="IPR020287">
    <property type="entry name" value="Tail_sheath_C"/>
</dbReference>
<keyword evidence="3" id="KW-1227">Viral tail protein</keyword>
<evidence type="ECO:0000256" key="6">
    <source>
        <dbReference type="ARBA" id="ARBA00023009"/>
    </source>
</evidence>
<accession>A0A8S5M7S3</accession>
<dbReference type="EMBL" id="BK014840">
    <property type="protein sequence ID" value="DAD78224.1"/>
    <property type="molecule type" value="Genomic_DNA"/>
</dbReference>
<keyword evidence="7" id="KW-1160">Virus entry into host cell</keyword>
<feature type="domain" description="Tail sheath protein C-terminal" evidence="9">
    <location>
        <begin position="249"/>
        <end position="348"/>
    </location>
</feature>
<keyword evidence="6" id="KW-1171">Viral genome ejection through host cell envelope</keyword>
<sequence>MAGTWDKQDKVIPGAYINLLTNTPLSISVGERGTVLIAQELSVGTDNDIYEIAASEGAYPENASTADKKLAKLALMGAKTVLLYKLPTAHTDEHVETMLEALKTVDFDVLVYPYAKSGTAASAAQQKIAAWIKAMQDDEGKNVTAVLPNYPADTEYIINNTQGTVLSDGSSLTAYETAAWIGGITAGASITKSNTAQKFEGAIDVVPRMTRSEQETAIKAGKFILDVDRSQNVTVVADINSLTSIGQSKSDIMKQNRSVRTACGIRSDIQSVWDANIKGKYDNNVDGRSIFKGMLVEYFTDLERRGAIQNFDSDNVTVEAGTAINAVLVNCGVQLVGSMELAYINVNLS</sequence>